<dbReference type="EMBL" id="LCRD01000047">
    <property type="protein sequence ID" value="KKW29360.1"/>
    <property type="molecule type" value="Genomic_DNA"/>
</dbReference>
<feature type="non-terminal residue" evidence="1">
    <location>
        <position position="1"/>
    </location>
</feature>
<reference evidence="1 2" key="1">
    <citation type="journal article" date="2015" name="Nature">
        <title>rRNA introns, odd ribosomes, and small enigmatic genomes across a large radiation of phyla.</title>
        <authorList>
            <person name="Brown C.T."/>
            <person name="Hug L.A."/>
            <person name="Thomas B.C."/>
            <person name="Sharon I."/>
            <person name="Castelle C.J."/>
            <person name="Singh A."/>
            <person name="Wilkins M.J."/>
            <person name="Williams K.H."/>
            <person name="Banfield J.F."/>
        </authorList>
    </citation>
    <scope>NUCLEOTIDE SEQUENCE [LARGE SCALE GENOMIC DNA]</scope>
</reference>
<dbReference type="AlphaFoldDB" id="A0A0G1XEP2"/>
<evidence type="ECO:0000313" key="1">
    <source>
        <dbReference type="EMBL" id="KKW29360.1"/>
    </source>
</evidence>
<proteinExistence type="predicted"/>
<gene>
    <name evidence="1" type="ORF">UY72_C0047G0001</name>
</gene>
<dbReference type="Proteomes" id="UP000034846">
    <property type="component" value="Unassembled WGS sequence"/>
</dbReference>
<comment type="caution">
    <text evidence="1">The sequence shown here is derived from an EMBL/GenBank/DDBJ whole genome shotgun (WGS) entry which is preliminary data.</text>
</comment>
<protein>
    <submittedName>
        <fullName evidence="1">Uncharacterized protein</fullName>
    </submittedName>
</protein>
<name>A0A0G1XEP2_9BACT</name>
<organism evidence="1 2">
    <name type="scientific">Candidatus Uhrbacteria bacterium GW2011_GWD2_52_7</name>
    <dbReference type="NCBI Taxonomy" id="1618989"/>
    <lineage>
        <taxon>Bacteria</taxon>
        <taxon>Candidatus Uhriibacteriota</taxon>
    </lineage>
</organism>
<evidence type="ECO:0000313" key="2">
    <source>
        <dbReference type="Proteomes" id="UP000034846"/>
    </source>
</evidence>
<accession>A0A0G1XEP2</accession>
<sequence length="195" mass="21923">IHAWMRRRESHDGITLETDHVPDGLVMPANETLGDTTQWTAMVAERRRIFRVDPEITPTRATPEEKSIVEHARGGTVDPEGIRQSLDFPSPVTPPMNLQTVQVAIEWTVEASAHHDRAFGKVDDCADAEVGIVEQTTFCRHIPELTEFRPETEATSLSRLHEFPHRGDPTVMPTLHDAELSPERLVAHDGQLFAR</sequence>